<dbReference type="PANTHER" id="PTHR37299">
    <property type="entry name" value="TRANSCRIPTIONAL REGULATOR-RELATED"/>
    <property type="match status" value="1"/>
</dbReference>
<dbReference type="InterPro" id="IPR046947">
    <property type="entry name" value="LytR-like"/>
</dbReference>
<feature type="domain" description="HTH LytTR-type" evidence="1">
    <location>
        <begin position="50"/>
        <end position="145"/>
    </location>
</feature>
<dbReference type="Proteomes" id="UP000049127">
    <property type="component" value="Unassembled WGS sequence"/>
</dbReference>
<dbReference type="Gene3D" id="2.40.50.1020">
    <property type="entry name" value="LytTr DNA-binding domain"/>
    <property type="match status" value="1"/>
</dbReference>
<evidence type="ECO:0000313" key="3">
    <source>
        <dbReference type="Proteomes" id="UP000049127"/>
    </source>
</evidence>
<reference evidence="2 3" key="1">
    <citation type="submission" date="2015-01" db="EMBL/GenBank/DDBJ databases">
        <authorList>
            <person name="Aslett A.Martin."/>
            <person name="De Silva Nishadi"/>
        </authorList>
    </citation>
    <scope>NUCLEOTIDE SEQUENCE [LARGE SCALE GENOMIC DNA]</scope>
    <source>
        <strain evidence="2 3">R28058</strain>
    </source>
</reference>
<dbReference type="OrthoDB" id="9808614at2"/>
<proteinExistence type="predicted"/>
<organism evidence="2 3">
    <name type="scientific">Paraclostridium sordellii</name>
    <name type="common">Clostridium sordellii</name>
    <dbReference type="NCBI Taxonomy" id="1505"/>
    <lineage>
        <taxon>Bacteria</taxon>
        <taxon>Bacillati</taxon>
        <taxon>Bacillota</taxon>
        <taxon>Clostridia</taxon>
        <taxon>Peptostreptococcales</taxon>
        <taxon>Peptostreptococcaceae</taxon>
        <taxon>Paraclostridium</taxon>
    </lineage>
</organism>
<dbReference type="GO" id="GO:0003677">
    <property type="term" value="F:DNA binding"/>
    <property type="evidence" value="ECO:0007669"/>
    <property type="project" value="InterPro"/>
</dbReference>
<sequence length="146" mass="17611">MNVIIEKQEDLIEDKVVIYCREESQEIKRIKGFIKNINMKLCASLDCKKIMITPEEIYYIESVDKRTFVYLRDKVLECSLRLYEIEERFNEFSFFRASKSTIVNVMYIKDINILLNRNLLVTLENKEKLIISRRNVKDFRKLIGWE</sequence>
<dbReference type="EMBL" id="CEKZ01000022">
    <property type="protein sequence ID" value="CEQ04915.1"/>
    <property type="molecule type" value="Genomic_DNA"/>
</dbReference>
<dbReference type="SMART" id="SM00850">
    <property type="entry name" value="LytTR"/>
    <property type="match status" value="1"/>
</dbReference>
<dbReference type="GO" id="GO:0000156">
    <property type="term" value="F:phosphorelay response regulator activity"/>
    <property type="evidence" value="ECO:0007669"/>
    <property type="project" value="InterPro"/>
</dbReference>
<evidence type="ECO:0000313" key="2">
    <source>
        <dbReference type="EMBL" id="CEQ04915.1"/>
    </source>
</evidence>
<dbReference type="InterPro" id="IPR007492">
    <property type="entry name" value="LytTR_DNA-bd_dom"/>
</dbReference>
<dbReference type="AlphaFoldDB" id="A0A0C7IN26"/>
<gene>
    <name evidence="2" type="primary">lytR_7</name>
    <name evidence="2" type="ORF">R28058_26321</name>
</gene>
<evidence type="ECO:0000259" key="1">
    <source>
        <dbReference type="PROSITE" id="PS50930"/>
    </source>
</evidence>
<protein>
    <submittedName>
        <fullName evidence="2">Response regulator receiver protein</fullName>
    </submittedName>
</protein>
<name>A0A0C7IN26_PARSO</name>
<accession>A0A0C7IN26</accession>
<dbReference type="Pfam" id="PF04397">
    <property type="entry name" value="LytTR"/>
    <property type="match status" value="1"/>
</dbReference>
<dbReference type="PANTHER" id="PTHR37299:SF4">
    <property type="entry name" value="TRANSCRIPTIONAL REGULATOR"/>
    <property type="match status" value="1"/>
</dbReference>
<dbReference type="RefSeq" id="WP_055337084.1">
    <property type="nucleotide sequence ID" value="NZ_CDNF01000031.1"/>
</dbReference>
<dbReference type="PROSITE" id="PS50930">
    <property type="entry name" value="HTH_LYTTR"/>
    <property type="match status" value="1"/>
</dbReference>